<protein>
    <submittedName>
        <fullName evidence="1">Uncharacterized protein</fullName>
    </submittedName>
</protein>
<dbReference type="AlphaFoldDB" id="A0A1F8F6W5"/>
<evidence type="ECO:0000313" key="2">
    <source>
        <dbReference type="Proteomes" id="UP000177167"/>
    </source>
</evidence>
<gene>
    <name evidence="1" type="ORF">A3J46_03215</name>
</gene>
<sequence length="132" mass="14818">MLTKGGSKMRAKTAVLSILFVALFVILANAQPVGWSVSEPRPLSELDLPFVADTYFFANYSPSTAVVWVNGKTTDVTVPPFSFRWVSFYVATKTKIEARANVVVAKGVKVEKLKTSRARTRDWRHYGWLFSQ</sequence>
<evidence type="ECO:0000313" key="1">
    <source>
        <dbReference type="EMBL" id="OGN08875.1"/>
    </source>
</evidence>
<proteinExistence type="predicted"/>
<dbReference type="Proteomes" id="UP000177167">
    <property type="component" value="Unassembled WGS sequence"/>
</dbReference>
<accession>A0A1F8F6W5</accession>
<reference evidence="1 2" key="1">
    <citation type="journal article" date="2016" name="Nat. Commun.">
        <title>Thousands of microbial genomes shed light on interconnected biogeochemical processes in an aquifer system.</title>
        <authorList>
            <person name="Anantharaman K."/>
            <person name="Brown C.T."/>
            <person name="Hug L.A."/>
            <person name="Sharon I."/>
            <person name="Castelle C.J."/>
            <person name="Probst A.J."/>
            <person name="Thomas B.C."/>
            <person name="Singh A."/>
            <person name="Wilkins M.J."/>
            <person name="Karaoz U."/>
            <person name="Brodie E.L."/>
            <person name="Williams K.H."/>
            <person name="Hubbard S.S."/>
            <person name="Banfield J.F."/>
        </authorList>
    </citation>
    <scope>NUCLEOTIDE SEQUENCE [LARGE SCALE GENOMIC DNA]</scope>
</reference>
<organism evidence="1 2">
    <name type="scientific">Candidatus Yanofskybacteria bacterium RIFCSPHIGHO2_02_FULL_41_11</name>
    <dbReference type="NCBI Taxonomy" id="1802675"/>
    <lineage>
        <taxon>Bacteria</taxon>
        <taxon>Candidatus Yanofskyibacteriota</taxon>
    </lineage>
</organism>
<dbReference type="EMBL" id="MGJP01000051">
    <property type="protein sequence ID" value="OGN08875.1"/>
    <property type="molecule type" value="Genomic_DNA"/>
</dbReference>
<comment type="caution">
    <text evidence="1">The sequence shown here is derived from an EMBL/GenBank/DDBJ whole genome shotgun (WGS) entry which is preliminary data.</text>
</comment>
<name>A0A1F8F6W5_9BACT</name>